<keyword evidence="3" id="KW-1185">Reference proteome</keyword>
<evidence type="ECO:0000256" key="1">
    <source>
        <dbReference type="SAM" id="Phobius"/>
    </source>
</evidence>
<dbReference type="VEuPathDB" id="MicrosporidiaDB:EDEG_02498"/>
<sequence length="366" mass="44270">MRLLYFFGLILSSSSLRKRRNKKLIVAHDFYKKNQNSESIYHEDVIINNSNCFEADHFKSNYSCEEECEKEQHKKICMFKEQNIFLESQIKPLLNYEEWEIKFLKETIIKKEYTKIFEKKNDITKINSTKNKCKQEIFRPKNPHNFEIYKKKTYPLFLIPNIFDPINCKTNLLNEIKRYKKFVDMLCNEYFVVLFNLLGNTTSEKLFYDDKINEPLEAMIYFRNIINSCFSTAHNNSNKYESLVQIYGYHYYPDIEMVFFGVFLDEKHIKNRPELYEFSIDLKTDYNDQLFPNNLYVSMRQYSHARHPELIDYYSQENAVDILFFLNKYKLDYTIFDAAKSIFFMFFIVVGILSYIYVMYNIISPF</sequence>
<feature type="transmembrane region" description="Helical" evidence="1">
    <location>
        <begin position="342"/>
        <end position="363"/>
    </location>
</feature>
<reference evidence="2 3" key="1">
    <citation type="submission" date="2011-08" db="EMBL/GenBank/DDBJ databases">
        <authorList>
            <person name="Liu Z.J."/>
            <person name="Shi F.L."/>
            <person name="Lu J.Q."/>
            <person name="Li M."/>
            <person name="Wang Z.L."/>
        </authorList>
    </citation>
    <scope>NUCLEOTIDE SEQUENCE [LARGE SCALE GENOMIC DNA]</scope>
    <source>
        <strain evidence="2 3">USNM 41457</strain>
    </source>
</reference>
<protein>
    <submittedName>
        <fullName evidence="2">Uncharacterized protein</fullName>
    </submittedName>
</protein>
<evidence type="ECO:0000313" key="3">
    <source>
        <dbReference type="Proteomes" id="UP000003163"/>
    </source>
</evidence>
<keyword evidence="1" id="KW-0812">Transmembrane</keyword>
<proteinExistence type="predicted"/>
<dbReference type="Proteomes" id="UP000003163">
    <property type="component" value="Unassembled WGS sequence"/>
</dbReference>
<evidence type="ECO:0000313" key="2">
    <source>
        <dbReference type="EMBL" id="EJW03127.1"/>
    </source>
</evidence>
<comment type="caution">
    <text evidence="2">The sequence shown here is derived from an EMBL/GenBank/DDBJ whole genome shotgun (WGS) entry which is preliminary data.</text>
</comment>
<keyword evidence="1" id="KW-0472">Membrane</keyword>
<organism evidence="2 3">
    <name type="scientific">Edhazardia aedis (strain USNM 41457)</name>
    <name type="common">Microsporidian parasite</name>
    <dbReference type="NCBI Taxonomy" id="1003232"/>
    <lineage>
        <taxon>Eukaryota</taxon>
        <taxon>Fungi</taxon>
        <taxon>Fungi incertae sedis</taxon>
        <taxon>Microsporidia</taxon>
        <taxon>Edhazardia</taxon>
    </lineage>
</organism>
<dbReference type="AlphaFoldDB" id="J9DP67"/>
<reference evidence="3" key="2">
    <citation type="submission" date="2015-07" db="EMBL/GenBank/DDBJ databases">
        <title>Contrasting host-pathogen interactions and genome evolution in two generalist and specialist microsporidian pathogens of mosquitoes.</title>
        <authorList>
            <consortium name="The Broad Institute Genomics Platform"/>
            <consortium name="The Broad Institute Genome Sequencing Center for Infectious Disease"/>
            <person name="Cuomo C.A."/>
            <person name="Sanscrainte N.D."/>
            <person name="Goldberg J.M."/>
            <person name="Heiman D."/>
            <person name="Young S."/>
            <person name="Zeng Q."/>
            <person name="Becnel J.J."/>
            <person name="Birren B.W."/>
        </authorList>
    </citation>
    <scope>NUCLEOTIDE SEQUENCE [LARGE SCALE GENOMIC DNA]</scope>
    <source>
        <strain evidence="3">USNM 41457</strain>
    </source>
</reference>
<accession>J9DP67</accession>
<keyword evidence="1" id="KW-1133">Transmembrane helix</keyword>
<dbReference type="EMBL" id="AFBI03000045">
    <property type="protein sequence ID" value="EJW03127.1"/>
    <property type="molecule type" value="Genomic_DNA"/>
</dbReference>
<name>J9DP67_EDHAE</name>
<dbReference type="InParanoid" id="J9DP67"/>
<gene>
    <name evidence="2" type="ORF">EDEG_02498</name>
</gene>
<dbReference type="HOGENOM" id="CLU_756560_0_0_1"/>